<sequence length="299" mass="33767">MKKVFIILVIILVIVLTGLFVFKIKNNFSEEAKAKETKEEVKIAIMTATELNFLDIGQGDSTFIEFKNGEQILVDCGKDAKVLEELGRVMDFRDKSIDYLIVTHPDNDHYGGCIDVLERFEIANVIYNGQQKNEDFYNEFLDYIEKENANFKIIKTEEKLDFGGDTIDFIFPDGGVVSNPSDNNSSIVFILESGDKKALFTGDMEEELEAYLIAKFSDKLDVDILKVGHHGSDSSSSQNFVDIVSPFYSVIPVGKNKYGHPSLRVIRRLERLGGEVLRTDLLHGVKILMDENLSMSQIQ</sequence>
<dbReference type="PANTHER" id="PTHR30619:SF1">
    <property type="entry name" value="RECOMBINATION PROTEIN 2"/>
    <property type="match status" value="1"/>
</dbReference>
<accession>A0A2M7Z685</accession>
<dbReference type="InterPro" id="IPR052159">
    <property type="entry name" value="Competence_DNA_uptake"/>
</dbReference>
<dbReference type="InterPro" id="IPR035681">
    <property type="entry name" value="ComA-like_MBL"/>
</dbReference>
<dbReference type="EMBL" id="PFVJ01000065">
    <property type="protein sequence ID" value="PJA89658.1"/>
    <property type="molecule type" value="Genomic_DNA"/>
</dbReference>
<feature type="domain" description="Metallo-beta-lactamase" evidence="1">
    <location>
        <begin position="58"/>
        <end position="255"/>
    </location>
</feature>
<name>A0A2M7Z685_9BACT</name>
<evidence type="ECO:0000259" key="1">
    <source>
        <dbReference type="SMART" id="SM00849"/>
    </source>
</evidence>
<reference evidence="3" key="1">
    <citation type="submission" date="2017-09" db="EMBL/GenBank/DDBJ databases">
        <title>Depth-based differentiation of microbial function through sediment-hosted aquifers and enrichment of novel symbionts in the deep terrestrial subsurface.</title>
        <authorList>
            <person name="Probst A.J."/>
            <person name="Ladd B."/>
            <person name="Jarett J.K."/>
            <person name="Geller-Mcgrath D.E."/>
            <person name="Sieber C.M.K."/>
            <person name="Emerson J.B."/>
            <person name="Anantharaman K."/>
            <person name="Thomas B.C."/>
            <person name="Malmstrom R."/>
            <person name="Stieglmeier M."/>
            <person name="Klingl A."/>
            <person name="Woyke T."/>
            <person name="Ryan C.M."/>
            <person name="Banfield J.F."/>
        </authorList>
    </citation>
    <scope>NUCLEOTIDE SEQUENCE [LARGE SCALE GENOMIC DNA]</scope>
</reference>
<dbReference type="PANTHER" id="PTHR30619">
    <property type="entry name" value="DNA INTERNALIZATION/COMPETENCE PROTEIN COMEC/REC2"/>
    <property type="match status" value="1"/>
</dbReference>
<dbReference type="AlphaFoldDB" id="A0A2M7Z685"/>
<dbReference type="InterPro" id="IPR001279">
    <property type="entry name" value="Metallo-B-lactamas"/>
</dbReference>
<gene>
    <name evidence="2" type="ORF">CO137_03140</name>
</gene>
<dbReference type="Gene3D" id="3.60.15.10">
    <property type="entry name" value="Ribonuclease Z/Hydroxyacylglutathione hydrolase-like"/>
    <property type="match status" value="1"/>
</dbReference>
<protein>
    <recommendedName>
        <fullName evidence="1">Metallo-beta-lactamase domain-containing protein</fullName>
    </recommendedName>
</protein>
<dbReference type="InterPro" id="IPR036866">
    <property type="entry name" value="RibonucZ/Hydroxyglut_hydro"/>
</dbReference>
<dbReference type="Proteomes" id="UP000230843">
    <property type="component" value="Unassembled WGS sequence"/>
</dbReference>
<evidence type="ECO:0000313" key="2">
    <source>
        <dbReference type="EMBL" id="PJA89658.1"/>
    </source>
</evidence>
<proteinExistence type="predicted"/>
<dbReference type="SUPFAM" id="SSF56281">
    <property type="entry name" value="Metallo-hydrolase/oxidoreductase"/>
    <property type="match status" value="1"/>
</dbReference>
<evidence type="ECO:0000313" key="3">
    <source>
        <dbReference type="Proteomes" id="UP000230843"/>
    </source>
</evidence>
<dbReference type="Pfam" id="PF00753">
    <property type="entry name" value="Lactamase_B"/>
    <property type="match status" value="1"/>
</dbReference>
<dbReference type="CDD" id="cd07731">
    <property type="entry name" value="ComA-like_MBL-fold"/>
    <property type="match status" value="1"/>
</dbReference>
<dbReference type="SMART" id="SM00849">
    <property type="entry name" value="Lactamase_B"/>
    <property type="match status" value="1"/>
</dbReference>
<comment type="caution">
    <text evidence="2">The sequence shown here is derived from an EMBL/GenBank/DDBJ whole genome shotgun (WGS) entry which is preliminary data.</text>
</comment>
<organism evidence="2 3">
    <name type="scientific">Candidatus Magasanikbacteria bacterium CG_4_9_14_3_um_filter_32_9</name>
    <dbReference type="NCBI Taxonomy" id="1974644"/>
    <lineage>
        <taxon>Bacteria</taxon>
        <taxon>Candidatus Magasanikiibacteriota</taxon>
    </lineage>
</organism>